<dbReference type="AlphaFoldDB" id="A0AAV0DJB6"/>
<dbReference type="Gene3D" id="3.40.1740.10">
    <property type="entry name" value="VC0467-like"/>
    <property type="match status" value="1"/>
</dbReference>
<dbReference type="SUPFAM" id="SSF143456">
    <property type="entry name" value="VC0467-like"/>
    <property type="match status" value="1"/>
</dbReference>
<evidence type="ECO:0000313" key="4">
    <source>
        <dbReference type="Proteomes" id="UP001152523"/>
    </source>
</evidence>
<gene>
    <name evidence="3" type="ORF">CEPIT_LOCUS16094</name>
</gene>
<feature type="compositionally biased region" description="Polar residues" evidence="1">
    <location>
        <begin position="544"/>
        <end position="553"/>
    </location>
</feature>
<dbReference type="InterPro" id="IPR003774">
    <property type="entry name" value="AlgH-like"/>
</dbReference>
<dbReference type="PANTHER" id="PTHR31984">
    <property type="entry name" value="TRANSPORTER, PUTATIVE (DUF179)-RELATED"/>
    <property type="match status" value="1"/>
</dbReference>
<dbReference type="Proteomes" id="UP001152523">
    <property type="component" value="Unassembled WGS sequence"/>
</dbReference>
<evidence type="ECO:0000256" key="1">
    <source>
        <dbReference type="SAM" id="MobiDB-lite"/>
    </source>
</evidence>
<reference evidence="3" key="1">
    <citation type="submission" date="2022-07" db="EMBL/GenBank/DDBJ databases">
        <authorList>
            <person name="Macas J."/>
            <person name="Novak P."/>
            <person name="Neumann P."/>
        </authorList>
    </citation>
    <scope>NUCLEOTIDE SEQUENCE</scope>
</reference>
<comment type="caution">
    <text evidence="3">The sequence shown here is derived from an EMBL/GenBank/DDBJ whole genome shotgun (WGS) entry which is preliminary data.</text>
</comment>
<keyword evidence="2" id="KW-0732">Signal</keyword>
<evidence type="ECO:0000313" key="3">
    <source>
        <dbReference type="EMBL" id="CAH9102718.1"/>
    </source>
</evidence>
<protein>
    <recommendedName>
        <fullName evidence="5">Thioredoxin domain-containing protein</fullName>
    </recommendedName>
</protein>
<feature type="region of interest" description="Disordered" evidence="1">
    <location>
        <begin position="522"/>
        <end position="553"/>
    </location>
</feature>
<name>A0AAV0DJB6_9ASTE</name>
<organism evidence="3 4">
    <name type="scientific">Cuscuta epithymum</name>
    <dbReference type="NCBI Taxonomy" id="186058"/>
    <lineage>
        <taxon>Eukaryota</taxon>
        <taxon>Viridiplantae</taxon>
        <taxon>Streptophyta</taxon>
        <taxon>Embryophyta</taxon>
        <taxon>Tracheophyta</taxon>
        <taxon>Spermatophyta</taxon>
        <taxon>Magnoliopsida</taxon>
        <taxon>eudicotyledons</taxon>
        <taxon>Gunneridae</taxon>
        <taxon>Pentapetalae</taxon>
        <taxon>asterids</taxon>
        <taxon>lamiids</taxon>
        <taxon>Solanales</taxon>
        <taxon>Convolvulaceae</taxon>
        <taxon>Cuscuteae</taxon>
        <taxon>Cuscuta</taxon>
        <taxon>Cuscuta subgen. Cuscuta</taxon>
    </lineage>
</organism>
<sequence>MMLSAHWQWMVNLSIALLLLLLPPLQVICRQSVASEECHGCMPSVEWQTITKRNYSSEIRLHPHLLLLVTVPWSGESRSLMKELGLALNSEHFRFGSLKLRVLFRNNERTLAEALGANTGISVVYYQRSLFYKYRGRLRAQNILSSIHYAMSLLPEELPLKSVSTAEELNVFLGSTDKALLLLEFCGWTQKLLALGKNNGTDNGFGFNDEFNRTVVNESKIQKGTINEKMECDIDDRSGFIPHLNKFSLGNDSTLLEAEFMSHGSSTCGIKEFVHFKSFLEKTVIAAREFFLPPERLRFGVVTNKSLLSVLNVEDPGSWLMTLQVAGCPTCSIVFKEGNDLKNAIQTQVSPVAELEDDSDDAGLSLPANKPSVLLFVDRFSVSSTLRKESKKAIDAFRELALHYHYHNLESRKDNRISEMASVKALQALRSTSEHHRIDLFHAAQKINANDKMSFVIMNDGKHVSVENFADLQGSSFREILTHVLKQKELRLSTIAKGAGFQLLSEDLNIELGGVFAAQVSDHPDHASESPTSIATTGAHDSESFCNNGPSNVQIENAQPLVVQTEDQSDQPPTGNPEWVQEDTLDLDAIQVLHKANPFHGRHMLQPEVPAAESFELSNDKNFIEDPHVQEATDGSGSERIFEKDLKVDEEKCKEEHEKVINLEYVQSLAVQTEVRTNKPSGGDPDGAQEAILDLDMVQVLERETIAYGEQVAQPDLAASELSKKNTKKNIIEHSHVQETTYGLGNGKIFENTLEVDEKKQERNFRGSFFFCDGQYRLLRTLTGGLKVPSAVIVDPTLQQHFVLAEQEVFNHSLLAEFLDRFISGSLSPYQQSEPFAQSPRLAPKPPFVNQDFHEADSIPRVTANGFTELVLGNHSDSTYGSNSRSRDVLVLFSNAWCSFCQRMELVVREVYRAIQEYLDMPKTASGDYKKPLADDGLTNIIAKLPLIYLMDCTLNDCSLILKPLFEREVYPLLLLFPAESKNPVLYEGDVDVSEIIKFLAEHGNYSYGPAREKNLFTFLDPIRTGAGGEIDQLVQNSASSLKNLYHEVLLNDRMPKSREYTQISSSLNDLHQVPLEVVVGSMLIATSVLLNSHSFGESIILMVKGDHSSGFHGLVLNKRLNWESLDEIDEGLEFVKVAPLSFGGPVIRHGMPLVALTKRPIQEHHNYYPEVLPNIYFLDQMATLRLLENIKSGNESIDGFWFFWGFSSWDGNQLVSEIMDGAWTVNKGNEEQIGWPSM</sequence>
<proteinExistence type="predicted"/>
<evidence type="ECO:0000256" key="2">
    <source>
        <dbReference type="SAM" id="SignalP"/>
    </source>
</evidence>
<dbReference type="Pfam" id="PF02622">
    <property type="entry name" value="DUF179"/>
    <property type="match status" value="1"/>
</dbReference>
<keyword evidence="4" id="KW-1185">Reference proteome</keyword>
<dbReference type="PANTHER" id="PTHR31984:SF12">
    <property type="entry name" value="THIOREDOXIN DOMAIN-CONTAINING PROTEIN"/>
    <property type="match status" value="1"/>
</dbReference>
<feature type="signal peptide" evidence="2">
    <location>
        <begin position="1"/>
        <end position="29"/>
    </location>
</feature>
<dbReference type="EMBL" id="CAMAPF010000117">
    <property type="protein sequence ID" value="CAH9102718.1"/>
    <property type="molecule type" value="Genomic_DNA"/>
</dbReference>
<feature type="chain" id="PRO_5044021213" description="Thioredoxin domain-containing protein" evidence="2">
    <location>
        <begin position="30"/>
        <end position="1239"/>
    </location>
</feature>
<accession>A0AAV0DJB6</accession>
<dbReference type="InterPro" id="IPR036249">
    <property type="entry name" value="Thioredoxin-like_sf"/>
</dbReference>
<evidence type="ECO:0008006" key="5">
    <source>
        <dbReference type="Google" id="ProtNLM"/>
    </source>
</evidence>
<dbReference type="SUPFAM" id="SSF52833">
    <property type="entry name" value="Thioredoxin-like"/>
    <property type="match status" value="1"/>
</dbReference>
<dbReference type="Gene3D" id="3.40.30.10">
    <property type="entry name" value="Glutaredoxin"/>
    <property type="match status" value="1"/>
</dbReference>